<dbReference type="Proteomes" id="UP000672032">
    <property type="component" value="Chromosome 2"/>
</dbReference>
<keyword evidence="2" id="KW-1133">Transmembrane helix</keyword>
<gene>
    <name evidence="3" type="ORF">DSL72_000466</name>
</gene>
<name>A0A8A3P8I3_9HELO</name>
<feature type="region of interest" description="Disordered" evidence="1">
    <location>
        <begin position="140"/>
        <end position="189"/>
    </location>
</feature>
<feature type="compositionally biased region" description="Low complexity" evidence="1">
    <location>
        <begin position="160"/>
        <end position="189"/>
    </location>
</feature>
<feature type="transmembrane region" description="Helical" evidence="2">
    <location>
        <begin position="389"/>
        <end position="412"/>
    </location>
</feature>
<keyword evidence="2" id="KW-0472">Membrane</keyword>
<dbReference type="AlphaFoldDB" id="A0A8A3P8I3"/>
<accession>A0A8A3P8I3</accession>
<keyword evidence="2" id="KW-0812">Transmembrane</keyword>
<proteinExistence type="predicted"/>
<feature type="compositionally biased region" description="Polar residues" evidence="1">
    <location>
        <begin position="147"/>
        <end position="159"/>
    </location>
</feature>
<keyword evidence="4" id="KW-1185">Reference proteome</keyword>
<feature type="transmembrane region" description="Helical" evidence="2">
    <location>
        <begin position="201"/>
        <end position="224"/>
    </location>
</feature>
<dbReference type="OrthoDB" id="3541510at2759"/>
<reference evidence="3" key="1">
    <citation type="submission" date="2020-10" db="EMBL/GenBank/DDBJ databases">
        <title>Genome Sequence of Monilinia vaccinii-corymbosi Sheds Light on Mummy Berry Disease Infection of Blueberry and Mating Type.</title>
        <authorList>
            <person name="Yow A.G."/>
            <person name="Zhang Y."/>
            <person name="Bansal K."/>
            <person name="Eacker S.M."/>
            <person name="Sullivan S."/>
            <person name="Liachko I."/>
            <person name="Cubeta M.A."/>
            <person name="Rollins J.A."/>
            <person name="Ashrafi H."/>
        </authorList>
    </citation>
    <scope>NUCLEOTIDE SEQUENCE</scope>
    <source>
        <strain evidence="3">RL-1</strain>
    </source>
</reference>
<sequence length="447" mass="48133">MPTEEAPPLITAPVSPHDLNRALKRDFITCNNDICFSPATCAGPVGNNAACCEPGEDCHIFTTCYSYIEAQTYSSTGLLSDARYCQFSNSSDYPYCNTYVFSAYGLELIYCDNTSVINNQVISTGTYDWGDTFATTPLTQTPSTPTVGLSSTMVTPSQMSTAPSTSTSTASSPSTPASTPTASPTPTATATATHQAVPISAVIGIAVGTTLLGVAIIGVAILLWRRHSSTTNMPPPPSNPEIQVASYASPVSPSTTPHKIWAPATIGSDKPPSYGYEARRIGTQPDCQMEVVGEGVNAPSAASPEDSAPEQRHQSFQACLEFYYGHDEDKLKEKLKERREEEPPQGKLVDWQRNKVIQDEEMQSVLGTSWGDEFTGNENNEGKEGRGGLVPVLGLILLGYLLDLCYCLPSYIGTLSMSIYPLICGILFCLLLWNISYAPRKSVKQPE</sequence>
<organism evidence="3 4">
    <name type="scientific">Monilinia vaccinii-corymbosi</name>
    <dbReference type="NCBI Taxonomy" id="61207"/>
    <lineage>
        <taxon>Eukaryota</taxon>
        <taxon>Fungi</taxon>
        <taxon>Dikarya</taxon>
        <taxon>Ascomycota</taxon>
        <taxon>Pezizomycotina</taxon>
        <taxon>Leotiomycetes</taxon>
        <taxon>Helotiales</taxon>
        <taxon>Sclerotiniaceae</taxon>
        <taxon>Monilinia</taxon>
    </lineage>
</organism>
<evidence type="ECO:0000256" key="1">
    <source>
        <dbReference type="SAM" id="MobiDB-lite"/>
    </source>
</evidence>
<protein>
    <submittedName>
        <fullName evidence="3">Uncharacterized protein</fullName>
    </submittedName>
</protein>
<dbReference type="EMBL" id="CP063406">
    <property type="protein sequence ID" value="QSZ30908.1"/>
    <property type="molecule type" value="Genomic_DNA"/>
</dbReference>
<evidence type="ECO:0000313" key="4">
    <source>
        <dbReference type="Proteomes" id="UP000672032"/>
    </source>
</evidence>
<evidence type="ECO:0000313" key="3">
    <source>
        <dbReference type="EMBL" id="QSZ30908.1"/>
    </source>
</evidence>
<evidence type="ECO:0000256" key="2">
    <source>
        <dbReference type="SAM" id="Phobius"/>
    </source>
</evidence>
<feature type="transmembrane region" description="Helical" evidence="2">
    <location>
        <begin position="418"/>
        <end position="437"/>
    </location>
</feature>